<dbReference type="InterPro" id="IPR053006">
    <property type="entry name" value="Meiosis_regulatory"/>
</dbReference>
<reference evidence="3 4" key="1">
    <citation type="journal article" date="2021" name="Environ. Microbiol.">
        <title>Gene family expansions and transcriptome signatures uncover fungal adaptations to wood decay.</title>
        <authorList>
            <person name="Hage H."/>
            <person name="Miyauchi S."/>
            <person name="Viragh M."/>
            <person name="Drula E."/>
            <person name="Min B."/>
            <person name="Chaduli D."/>
            <person name="Navarro D."/>
            <person name="Favel A."/>
            <person name="Norest M."/>
            <person name="Lesage-Meessen L."/>
            <person name="Balint B."/>
            <person name="Merenyi Z."/>
            <person name="de Eugenio L."/>
            <person name="Morin E."/>
            <person name="Martinez A.T."/>
            <person name="Baldrian P."/>
            <person name="Stursova M."/>
            <person name="Martinez M.J."/>
            <person name="Novotny C."/>
            <person name="Magnuson J.K."/>
            <person name="Spatafora J.W."/>
            <person name="Maurice S."/>
            <person name="Pangilinan J."/>
            <person name="Andreopoulos W."/>
            <person name="LaButti K."/>
            <person name="Hundley H."/>
            <person name="Na H."/>
            <person name="Kuo A."/>
            <person name="Barry K."/>
            <person name="Lipzen A."/>
            <person name="Henrissat B."/>
            <person name="Riley R."/>
            <person name="Ahrendt S."/>
            <person name="Nagy L.G."/>
            <person name="Grigoriev I.V."/>
            <person name="Martin F."/>
            <person name="Rosso M.N."/>
        </authorList>
    </citation>
    <scope>NUCLEOTIDE SEQUENCE [LARGE SCALE GENOMIC DNA]</scope>
    <source>
        <strain evidence="3 4">CIRM-BRFM 1785</strain>
    </source>
</reference>
<dbReference type="PANTHER" id="PTHR28094:SF1">
    <property type="entry name" value="MEIOTICALLY UP-REGULATED GENE 113 PROTEIN"/>
    <property type="match status" value="1"/>
</dbReference>
<protein>
    <recommendedName>
        <fullName evidence="2">Bacteriophage T5 Orf172 DNA-binding domain-containing protein</fullName>
    </recommendedName>
</protein>
<comment type="caution">
    <text evidence="3">The sequence shown here is derived from an EMBL/GenBank/DDBJ whole genome shotgun (WGS) entry which is preliminary data.</text>
</comment>
<dbReference type="Pfam" id="PF10544">
    <property type="entry name" value="T5orf172"/>
    <property type="match status" value="1"/>
</dbReference>
<dbReference type="InterPro" id="IPR018306">
    <property type="entry name" value="Phage_T5_Orf172_DNA-bd"/>
</dbReference>
<feature type="compositionally biased region" description="Low complexity" evidence="1">
    <location>
        <begin position="210"/>
        <end position="222"/>
    </location>
</feature>
<keyword evidence="4" id="KW-1185">Reference proteome</keyword>
<dbReference type="RefSeq" id="XP_047783595.1">
    <property type="nucleotide sequence ID" value="XM_047922327.1"/>
</dbReference>
<name>A0ABQ8KV44_9APHY</name>
<feature type="compositionally biased region" description="Polar residues" evidence="1">
    <location>
        <begin position="192"/>
        <end position="203"/>
    </location>
</feature>
<dbReference type="Proteomes" id="UP000814176">
    <property type="component" value="Unassembled WGS sequence"/>
</dbReference>
<organism evidence="3 4">
    <name type="scientific">Rhodofomes roseus</name>
    <dbReference type="NCBI Taxonomy" id="34475"/>
    <lineage>
        <taxon>Eukaryota</taxon>
        <taxon>Fungi</taxon>
        <taxon>Dikarya</taxon>
        <taxon>Basidiomycota</taxon>
        <taxon>Agaricomycotina</taxon>
        <taxon>Agaricomycetes</taxon>
        <taxon>Polyporales</taxon>
        <taxon>Rhodofomes</taxon>
    </lineage>
</organism>
<dbReference type="PANTHER" id="PTHR28094">
    <property type="entry name" value="MEIOTICALLY UP-REGULATED GENE 113 PROTEIN"/>
    <property type="match status" value="1"/>
</dbReference>
<feature type="domain" description="Bacteriophage T5 Orf172 DNA-binding" evidence="2">
    <location>
        <begin position="315"/>
        <end position="409"/>
    </location>
</feature>
<feature type="region of interest" description="Disordered" evidence="1">
    <location>
        <begin position="146"/>
        <end position="225"/>
    </location>
</feature>
<evidence type="ECO:0000313" key="3">
    <source>
        <dbReference type="EMBL" id="KAH9842548.1"/>
    </source>
</evidence>
<evidence type="ECO:0000313" key="4">
    <source>
        <dbReference type="Proteomes" id="UP000814176"/>
    </source>
</evidence>
<sequence>MPSLLTLLHMRRKSDAPPPSTRTTTESPEEVADRLAYLNLRQQQQPPVAHNDAFVGGFHPAAVGGNGPYGGPRRPTVAPSFPVAQAPPHHGPPPVPYKVPDIAIHSPDSGRGMSRTMGFALAVSAVPGVFGPPRPSANNLQRPQLDVASRPHSDPMPYTTVQAEKARSGATLPLFSDSDDQLPLSVPPKPSARSTSTNLQVSISHPPGRSVSSPAVATSSPSDLPDKVTCSGFTKTKKPRQCRRQTDRSVLSLPESNIWYCHQHRAEMLGPATFRLATGHFDYYALFIPEYLSPDARAALRREMTRPISEKDGEGYIYVFQYRDKNNANQDDLLFKAGRTNNPKSRNGQWSKQCPSMEHHIAHVHPPSEDGNAASLMVADLNPGPPGICCHRLETLVLTELADLARYQQYLHPEYQVELPKLKLRWEHLEQTVRDRQSPTRAPCKDCGRSHRELFTFPRIKSGPYVGQELERVIIPVINRWADFLCLLAMRDE</sequence>
<evidence type="ECO:0000256" key="1">
    <source>
        <dbReference type="SAM" id="MobiDB-lite"/>
    </source>
</evidence>
<evidence type="ECO:0000259" key="2">
    <source>
        <dbReference type="Pfam" id="PF10544"/>
    </source>
</evidence>
<accession>A0ABQ8KV44</accession>
<gene>
    <name evidence="3" type="ORF">C8Q71DRAFT_733379</name>
</gene>
<feature type="region of interest" description="Disordered" evidence="1">
    <location>
        <begin position="1"/>
        <end position="30"/>
    </location>
</feature>
<dbReference type="EMBL" id="JADCUA010000002">
    <property type="protein sequence ID" value="KAH9842548.1"/>
    <property type="molecule type" value="Genomic_DNA"/>
</dbReference>
<proteinExistence type="predicted"/>
<dbReference type="GeneID" id="72003059"/>